<sequence>MTSKARDFSYKQLVEMEHKCGDGDGVQISLPVLRRITTAPIVCGEAAELAGGLLDTPHLRRRHLRRAGTFRQMPIFSANLAQ</sequence>
<organism evidence="1 2">
    <name type="scientific">Globodera rostochiensis</name>
    <name type="common">Golden nematode worm</name>
    <name type="synonym">Heterodera rostochiensis</name>
    <dbReference type="NCBI Taxonomy" id="31243"/>
    <lineage>
        <taxon>Eukaryota</taxon>
        <taxon>Metazoa</taxon>
        <taxon>Ecdysozoa</taxon>
        <taxon>Nematoda</taxon>
        <taxon>Chromadorea</taxon>
        <taxon>Rhabditida</taxon>
        <taxon>Tylenchina</taxon>
        <taxon>Tylenchomorpha</taxon>
        <taxon>Tylenchoidea</taxon>
        <taxon>Heteroderidae</taxon>
        <taxon>Heteroderinae</taxon>
        <taxon>Globodera</taxon>
    </lineage>
</organism>
<dbReference type="Proteomes" id="UP000887572">
    <property type="component" value="Unplaced"/>
</dbReference>
<evidence type="ECO:0000313" key="1">
    <source>
        <dbReference type="Proteomes" id="UP000887572"/>
    </source>
</evidence>
<proteinExistence type="predicted"/>
<name>A0A914HKI7_GLORO</name>
<keyword evidence="1" id="KW-1185">Reference proteome</keyword>
<dbReference type="AlphaFoldDB" id="A0A914HKI7"/>
<evidence type="ECO:0000313" key="2">
    <source>
        <dbReference type="WBParaSite" id="Gr19_v10_g17714.t1"/>
    </source>
</evidence>
<protein>
    <submittedName>
        <fullName evidence="2">Uncharacterized protein</fullName>
    </submittedName>
</protein>
<accession>A0A914HKI7</accession>
<dbReference type="WBParaSite" id="Gr19_v10_g17714.t1">
    <property type="protein sequence ID" value="Gr19_v10_g17714.t1"/>
    <property type="gene ID" value="Gr19_v10_g17714"/>
</dbReference>
<reference evidence="2" key="1">
    <citation type="submission" date="2022-11" db="UniProtKB">
        <authorList>
            <consortium name="WormBaseParasite"/>
        </authorList>
    </citation>
    <scope>IDENTIFICATION</scope>
</reference>